<proteinExistence type="predicted"/>
<dbReference type="NCBIfam" id="NF040826">
    <property type="entry name" value="lxa_BCAM0308"/>
    <property type="match status" value="1"/>
</dbReference>
<name>A0A0C4WPS2_9GAMM</name>
<organism evidence="1 2">
    <name type="scientific">Azotobacter chroococcum NCIMB 8003</name>
    <dbReference type="NCBI Taxonomy" id="1328314"/>
    <lineage>
        <taxon>Bacteria</taxon>
        <taxon>Pseudomonadati</taxon>
        <taxon>Pseudomonadota</taxon>
        <taxon>Gammaproteobacteria</taxon>
        <taxon>Pseudomonadales</taxon>
        <taxon>Pseudomonadaceae</taxon>
        <taxon>Azotobacter</taxon>
    </lineage>
</organism>
<dbReference type="InterPro" id="IPR047706">
    <property type="entry name" value="BCAM0308-like"/>
</dbReference>
<dbReference type="STRING" id="1328314.Achr_21050"/>
<dbReference type="AlphaFoldDB" id="A0A0C4WPS2"/>
<dbReference type="EMBL" id="CP010415">
    <property type="protein sequence ID" value="AJE21555.1"/>
    <property type="molecule type" value="Genomic_DNA"/>
</dbReference>
<protein>
    <submittedName>
        <fullName evidence="1">ATPase with chaperone activity, ATP-binding subunit</fullName>
    </submittedName>
</protein>
<accession>A0A0C4WPS2</accession>
<dbReference type="HOGENOM" id="CLU_114437_0_0_6"/>
<dbReference type="GO" id="GO:0005524">
    <property type="term" value="F:ATP binding"/>
    <property type="evidence" value="ECO:0007669"/>
    <property type="project" value="UniProtKB-KW"/>
</dbReference>
<reference evidence="1 2" key="1">
    <citation type="journal article" date="2015" name="PLoS ONE">
        <title>Azotobacter Genomes: The Genome of Azotobacter chroococcum NCIMB 8003 (ATCC 4412).</title>
        <authorList>
            <person name="Robson R.L."/>
            <person name="Jones R."/>
            <person name="Robson R.M."/>
            <person name="Schwartz A."/>
            <person name="Richardson T.H."/>
        </authorList>
    </citation>
    <scope>NUCLEOTIDE SEQUENCE [LARGE SCALE GENOMIC DNA]</scope>
    <source>
        <strain evidence="1 2">NCIMB 8003</strain>
    </source>
</reference>
<evidence type="ECO:0000313" key="2">
    <source>
        <dbReference type="Proteomes" id="UP000068210"/>
    </source>
</evidence>
<keyword evidence="1" id="KW-0067">ATP-binding</keyword>
<dbReference type="Proteomes" id="UP000068210">
    <property type="component" value="Chromosome"/>
</dbReference>
<keyword evidence="2" id="KW-1185">Reference proteome</keyword>
<evidence type="ECO:0000313" key="1">
    <source>
        <dbReference type="EMBL" id="AJE21555.1"/>
    </source>
</evidence>
<gene>
    <name evidence="1" type="ORF">Achr_21050</name>
</gene>
<sequence>MLVMDKQRQSQSDQLFKPELHDPYLRHWHAHGNALCPECGVSYQAGRWSWQGLDDAEHAERCVCPACRRIADKAPAGNLTLAGRFVKEHSDEICNLLRNTEALEKREHPLERLMTIGDNPEGLVVTTTGMHLANRLGHALEAAYKGHADYHYSDDQTLVRVRWERN</sequence>
<dbReference type="KEGG" id="acx:Achr_21050"/>
<keyword evidence="1" id="KW-0547">Nucleotide-binding</keyword>